<comment type="caution">
    <text evidence="2">The sequence shown here is derived from an EMBL/GenBank/DDBJ whole genome shotgun (WGS) entry which is preliminary data.</text>
</comment>
<dbReference type="Proteomes" id="UP000265618">
    <property type="component" value="Unassembled WGS sequence"/>
</dbReference>
<reference evidence="2" key="1">
    <citation type="submission" date="2016-10" db="EMBL/GenBank/DDBJ databases">
        <authorList>
            <person name="Tanifuji G."/>
            <person name="Kume K."/>
            <person name="Nakayama T."/>
            <person name="Takabayashi S."/>
            <person name="Hashimoto T."/>
        </authorList>
    </citation>
    <scope>NUCLEOTIDE SEQUENCE</scope>
    <source>
        <strain evidence="2">NY0173</strain>
    </source>
</reference>
<gene>
    <name evidence="1" type="ORF">KIPB_014941</name>
    <name evidence="2" type="ORF">KIPB_016397</name>
</gene>
<feature type="non-terminal residue" evidence="2">
    <location>
        <position position="1"/>
    </location>
</feature>
<dbReference type="EMBL" id="BDIP01009982">
    <property type="protein sequence ID" value="GCA65153.1"/>
    <property type="molecule type" value="Genomic_DNA"/>
</dbReference>
<keyword evidence="3" id="KW-1185">Reference proteome</keyword>
<accession>A0A391P5P0</accession>
<evidence type="ECO:0000313" key="3">
    <source>
        <dbReference type="Proteomes" id="UP000265618"/>
    </source>
</evidence>
<dbReference type="AlphaFoldDB" id="A0A391P5P0"/>
<dbReference type="EMBL" id="BDIP01008010">
    <property type="protein sequence ID" value="GCA64660.1"/>
    <property type="molecule type" value="Genomic_DNA"/>
</dbReference>
<evidence type="ECO:0000313" key="1">
    <source>
        <dbReference type="EMBL" id="GCA64660.1"/>
    </source>
</evidence>
<sequence length="37" mass="4133">EFMDCDEPRLVTDPYPNIEVKTYIGATGVMSQEQPTG</sequence>
<evidence type="ECO:0000313" key="2">
    <source>
        <dbReference type="EMBL" id="GCA65153.1"/>
    </source>
</evidence>
<feature type="non-terminal residue" evidence="2">
    <location>
        <position position="37"/>
    </location>
</feature>
<protein>
    <submittedName>
        <fullName evidence="2">Uncharacterized protein</fullName>
    </submittedName>
</protein>
<organism evidence="2 3">
    <name type="scientific">Kipferlia bialata</name>
    <dbReference type="NCBI Taxonomy" id="797122"/>
    <lineage>
        <taxon>Eukaryota</taxon>
        <taxon>Metamonada</taxon>
        <taxon>Carpediemonas-like organisms</taxon>
        <taxon>Kipferlia</taxon>
    </lineage>
</organism>
<name>A0A391P5P0_9EUKA</name>
<proteinExistence type="predicted"/>
<reference evidence="2 3" key="2">
    <citation type="journal article" date="2018" name="PLoS ONE">
        <title>The draft genome of Kipferlia bialata reveals reductive genome evolution in fornicate parasites.</title>
        <authorList>
            <person name="Tanifuji G."/>
            <person name="Takabayashi S."/>
            <person name="Kume K."/>
            <person name="Takagi M."/>
            <person name="Nakayama T."/>
            <person name="Kamikawa R."/>
            <person name="Inagaki Y."/>
            <person name="Hashimoto T."/>
        </authorList>
    </citation>
    <scope>NUCLEOTIDE SEQUENCE [LARGE SCALE GENOMIC DNA]</scope>
    <source>
        <strain evidence="2">NY0173</strain>
    </source>
</reference>